<protein>
    <submittedName>
        <fullName evidence="2">Uncharacterized protein</fullName>
    </submittedName>
</protein>
<organism evidence="2 3">
    <name type="scientific">Eumeta variegata</name>
    <name type="common">Bagworm moth</name>
    <name type="synonym">Eumeta japonica</name>
    <dbReference type="NCBI Taxonomy" id="151549"/>
    <lineage>
        <taxon>Eukaryota</taxon>
        <taxon>Metazoa</taxon>
        <taxon>Ecdysozoa</taxon>
        <taxon>Arthropoda</taxon>
        <taxon>Hexapoda</taxon>
        <taxon>Insecta</taxon>
        <taxon>Pterygota</taxon>
        <taxon>Neoptera</taxon>
        <taxon>Endopterygota</taxon>
        <taxon>Lepidoptera</taxon>
        <taxon>Glossata</taxon>
        <taxon>Ditrysia</taxon>
        <taxon>Tineoidea</taxon>
        <taxon>Psychidae</taxon>
        <taxon>Oiketicinae</taxon>
        <taxon>Eumeta</taxon>
    </lineage>
</organism>
<comment type="caution">
    <text evidence="2">The sequence shown here is derived from an EMBL/GenBank/DDBJ whole genome shotgun (WGS) entry which is preliminary data.</text>
</comment>
<accession>A0A4C1SQ90</accession>
<gene>
    <name evidence="2" type="ORF">EVAR_74827_1</name>
</gene>
<feature type="region of interest" description="Disordered" evidence="1">
    <location>
        <begin position="75"/>
        <end position="132"/>
    </location>
</feature>
<evidence type="ECO:0000256" key="1">
    <source>
        <dbReference type="SAM" id="MobiDB-lite"/>
    </source>
</evidence>
<sequence length="246" mass="26943">MAHETGQTHKTPTAFHVRGIASTSDRHMTNGFDLETDMMWQRIGDVVAAPRAAAPLLYSPAAALRNPTGGGAALPVRHLSDCERDRHRHRAGDVSRDGRRGTELEGSGKDARGAGGSPSSRAAGRGRSCIAARSRTRARMTLALNLAVERRERGAGAGRGDASGAARARPAAPPRRRPARRRRVRSYFLFKDKTSSFDAIGVFIIRRSLHIDLKVSRRPGRDQVSLKKRMQAVGGDGRHLRRYRLM</sequence>
<feature type="compositionally biased region" description="Basic and acidic residues" evidence="1">
    <location>
        <begin position="78"/>
        <end position="112"/>
    </location>
</feature>
<dbReference type="EMBL" id="BGZK01000012">
    <property type="protein sequence ID" value="GBP04086.1"/>
    <property type="molecule type" value="Genomic_DNA"/>
</dbReference>
<proteinExistence type="predicted"/>
<dbReference type="Proteomes" id="UP000299102">
    <property type="component" value="Unassembled WGS sequence"/>
</dbReference>
<reference evidence="2 3" key="1">
    <citation type="journal article" date="2019" name="Commun. Biol.">
        <title>The bagworm genome reveals a unique fibroin gene that provides high tensile strength.</title>
        <authorList>
            <person name="Kono N."/>
            <person name="Nakamura H."/>
            <person name="Ohtoshi R."/>
            <person name="Tomita M."/>
            <person name="Numata K."/>
            <person name="Arakawa K."/>
        </authorList>
    </citation>
    <scope>NUCLEOTIDE SEQUENCE [LARGE SCALE GENOMIC DNA]</scope>
</reference>
<keyword evidence="3" id="KW-1185">Reference proteome</keyword>
<evidence type="ECO:0000313" key="3">
    <source>
        <dbReference type="Proteomes" id="UP000299102"/>
    </source>
</evidence>
<dbReference type="AlphaFoldDB" id="A0A4C1SQ90"/>
<feature type="region of interest" description="Disordered" evidence="1">
    <location>
        <begin position="153"/>
        <end position="180"/>
    </location>
</feature>
<evidence type="ECO:0000313" key="2">
    <source>
        <dbReference type="EMBL" id="GBP04086.1"/>
    </source>
</evidence>
<feature type="compositionally biased region" description="Low complexity" evidence="1">
    <location>
        <begin position="117"/>
        <end position="132"/>
    </location>
</feature>
<name>A0A4C1SQ90_EUMVA</name>